<dbReference type="Gene3D" id="2.130.10.10">
    <property type="entry name" value="YVTN repeat-like/Quinoprotein amine dehydrogenase"/>
    <property type="match status" value="1"/>
</dbReference>
<keyword evidence="5" id="KW-0653">Protein transport</keyword>
<dbReference type="InterPro" id="IPR007187">
    <property type="entry name" value="Nucleoporin_Nup133/Nup155_C"/>
</dbReference>
<sequence>MDVSSTKLLNLSFSTNISMGPRTPRSGARRSVLGLPSASRSTRGSVSGRSTQSAMVICRTPYHVVESYGSPLPVMVTEAVAYADRHSTVSVRLSKSGWAWLVCGRRLLVWQYRQDGQSKWASVSQCRELTLPPSDLAHRAELVTVFTHKKASVPSCIAVTPEGAVRYWASVAHEGSWIEENADLLGQECESLSGITAVGCVLATTTSTLCLLSPVTINGRQSIACRTLRSSQGWLGGISRRMSSIIWGSMPAAQTSETRLVKVLTQRNGDSECKLLVLAGLSLQKWVLCNKETERLIFEFDMSRLLRNSFANDDWEQNNTNAQDLSIWLLDMAKMETGVLILAAAANLTVSPQIHYAAVLVASDNDRAPDSFQMFCPFIKVTGVHQGEETECEDLNYRFVVYGNSAFIYNKKAIIAVPVTINETSSDMDRLDFPSAPGDAILTGNVYRTTPVFYSKIHGVISVTDTDVSPMDVMNASLYSESPSERILYSNQMPSAQSSFQHESFREHTFTDGGMPNEDITPEADCVTKLKQAFVLHNRREMALCKEVLDSVLPKEVERGVEVDAPLDLVIVRVSKDIINDMPASDPRWSETSSGAQFGTSSSLQVQQQLQGKQQTLELYINFLKSVNIWNKLSAVTARGIVIATSLALQEHAEKVAAALTLRSLHSSHAELLDKAMKATLSARNARSSSASLTQIDLFFREVSEVHEILITLGQWSREIVHSNKTPAEVVAALQEVNHIFLETLQEVADFRKHHRSMFSSESMFCSDLIEYLPWTASPHDEGLRVVLTELLTRNFQYAARQCSGDQMIYSTLCVELMNLADLLLEGYISHLESLKGSEKYDLLVHQYEIQRRKIIQPFVDESMTEQAMKLAEKYLDFHTLVHICDSIGNDERLENYMQKFADEGFSEFLFGWYMKEGKQDKLMNLFGGSVRPLQHQQALVCFLSQHPHLAWLQAVRTGNYAAASSTLFQLAREQTERLSRKKTMLSLAKLSSLAMEEPEHKIEEHVKPIDDALNLCEIQETLPQSIYDFLNQEVDNISVLPPSQMVKLYVSEENTNANGFDFKKAIDLLHFVPDEAERDDLLEYIWCQAALRNDWENVNLDYPMETCKNQTFCQLFDLLNMSGDLDLILPLDRLLSSSKLGPLSESKSFKYVVQYFYEHVSTTTECM</sequence>
<dbReference type="SUPFAM" id="SSF117289">
    <property type="entry name" value="Nucleoporin domain"/>
    <property type="match status" value="1"/>
</dbReference>
<dbReference type="GO" id="GO:0000972">
    <property type="term" value="P:transcription-dependent tethering of RNA polymerase II gene DNA at nuclear periphery"/>
    <property type="evidence" value="ECO:0007669"/>
    <property type="project" value="TreeGrafter"/>
</dbReference>
<evidence type="ECO:0008006" key="13">
    <source>
        <dbReference type="Google" id="ProtNLM"/>
    </source>
</evidence>
<dbReference type="GO" id="GO:0006606">
    <property type="term" value="P:protein import into nucleus"/>
    <property type="evidence" value="ECO:0007669"/>
    <property type="project" value="TreeGrafter"/>
</dbReference>
<comment type="subcellular location">
    <subcellularLocation>
        <location evidence="1">Nucleus envelope</location>
    </subcellularLocation>
</comment>
<dbReference type="GO" id="GO:0016973">
    <property type="term" value="P:poly(A)+ mRNA export from nucleus"/>
    <property type="evidence" value="ECO:0007669"/>
    <property type="project" value="TreeGrafter"/>
</dbReference>
<comment type="caution">
    <text evidence="11">The sequence shown here is derived from an EMBL/GenBank/DDBJ whole genome shotgun (WGS) entry which is preliminary data.</text>
</comment>
<dbReference type="InterPro" id="IPR015943">
    <property type="entry name" value="WD40/YVTN_repeat-like_dom_sf"/>
</dbReference>
<feature type="domain" description="Nucleoporin Nup133/Nup155-like C-terminal" evidence="9">
    <location>
        <begin position="853"/>
        <end position="1037"/>
    </location>
</feature>
<dbReference type="OrthoDB" id="103454at2759"/>
<keyword evidence="7" id="KW-0539">Nucleus</keyword>
<protein>
    <recommendedName>
        <fullName evidence="13">Nucleoporin Nup133/Nup155-like C-terminal domain-containing protein</fullName>
    </recommendedName>
</protein>
<dbReference type="PANTHER" id="PTHR13405:SF11">
    <property type="entry name" value="NUCLEAR PORE COMPLEX PROTEIN NUP133"/>
    <property type="match status" value="1"/>
</dbReference>
<dbReference type="Gene3D" id="1.25.40.700">
    <property type="match status" value="1"/>
</dbReference>
<name>A0A8S1CXA4_9INSE</name>
<keyword evidence="4" id="KW-0509">mRNA transport</keyword>
<dbReference type="InterPro" id="IPR014908">
    <property type="entry name" value="Nucleoporin_Nup133/Nup155_N"/>
</dbReference>
<dbReference type="GO" id="GO:0017056">
    <property type="term" value="F:structural constituent of nuclear pore"/>
    <property type="evidence" value="ECO:0007669"/>
    <property type="project" value="InterPro"/>
</dbReference>
<evidence type="ECO:0000259" key="10">
    <source>
        <dbReference type="Pfam" id="PF08801"/>
    </source>
</evidence>
<feature type="region of interest" description="Disordered" evidence="8">
    <location>
        <begin position="20"/>
        <end position="48"/>
    </location>
</feature>
<evidence type="ECO:0000313" key="12">
    <source>
        <dbReference type="Proteomes" id="UP000494165"/>
    </source>
</evidence>
<dbReference type="PANTHER" id="PTHR13405">
    <property type="entry name" value="NUCLEAR PORE COMPLEX PROTEIN NUP133"/>
    <property type="match status" value="1"/>
</dbReference>
<keyword evidence="6" id="KW-0811">Translocation</keyword>
<evidence type="ECO:0000256" key="8">
    <source>
        <dbReference type="SAM" id="MobiDB-lite"/>
    </source>
</evidence>
<evidence type="ECO:0000256" key="2">
    <source>
        <dbReference type="ARBA" id="ARBA00005569"/>
    </source>
</evidence>
<proteinExistence type="inferred from homology"/>
<dbReference type="Pfam" id="PF08801">
    <property type="entry name" value="Nucleoporin_N"/>
    <property type="match status" value="1"/>
</dbReference>
<evidence type="ECO:0000259" key="9">
    <source>
        <dbReference type="Pfam" id="PF03177"/>
    </source>
</evidence>
<dbReference type="Pfam" id="PF03177">
    <property type="entry name" value="Nucleoporin_C"/>
    <property type="match status" value="1"/>
</dbReference>
<evidence type="ECO:0000313" key="11">
    <source>
        <dbReference type="EMBL" id="CAB3374512.1"/>
    </source>
</evidence>
<reference evidence="11 12" key="1">
    <citation type="submission" date="2020-04" db="EMBL/GenBank/DDBJ databases">
        <authorList>
            <person name="Alioto T."/>
            <person name="Alioto T."/>
            <person name="Gomez Garrido J."/>
        </authorList>
    </citation>
    <scope>NUCLEOTIDE SEQUENCE [LARGE SCALE GENOMIC DNA]</scope>
</reference>
<gene>
    <name evidence="11" type="ORF">CLODIP_2_CD13129</name>
</gene>
<evidence type="ECO:0000256" key="7">
    <source>
        <dbReference type="ARBA" id="ARBA00023242"/>
    </source>
</evidence>
<comment type="similarity">
    <text evidence="2">Belongs to the nucleoporin Nup133 family.</text>
</comment>
<evidence type="ECO:0000256" key="4">
    <source>
        <dbReference type="ARBA" id="ARBA00022816"/>
    </source>
</evidence>
<evidence type="ECO:0000256" key="5">
    <source>
        <dbReference type="ARBA" id="ARBA00022927"/>
    </source>
</evidence>
<keyword evidence="3" id="KW-0813">Transport</keyword>
<dbReference type="GO" id="GO:0031080">
    <property type="term" value="C:nuclear pore outer ring"/>
    <property type="evidence" value="ECO:0007669"/>
    <property type="project" value="TreeGrafter"/>
</dbReference>
<accession>A0A8S1CXA4</accession>
<dbReference type="Proteomes" id="UP000494165">
    <property type="component" value="Unassembled WGS sequence"/>
</dbReference>
<keyword evidence="12" id="KW-1185">Reference proteome</keyword>
<evidence type="ECO:0000256" key="6">
    <source>
        <dbReference type="ARBA" id="ARBA00023010"/>
    </source>
</evidence>
<feature type="compositionally biased region" description="Low complexity" evidence="8">
    <location>
        <begin position="37"/>
        <end position="48"/>
    </location>
</feature>
<dbReference type="InterPro" id="IPR037624">
    <property type="entry name" value="Nup133-like"/>
</dbReference>
<dbReference type="Gene3D" id="1.20.58.1380">
    <property type="match status" value="1"/>
</dbReference>
<organism evidence="11 12">
    <name type="scientific">Cloeon dipterum</name>
    <dbReference type="NCBI Taxonomy" id="197152"/>
    <lineage>
        <taxon>Eukaryota</taxon>
        <taxon>Metazoa</taxon>
        <taxon>Ecdysozoa</taxon>
        <taxon>Arthropoda</taxon>
        <taxon>Hexapoda</taxon>
        <taxon>Insecta</taxon>
        <taxon>Pterygota</taxon>
        <taxon>Palaeoptera</taxon>
        <taxon>Ephemeroptera</taxon>
        <taxon>Pisciforma</taxon>
        <taxon>Baetidae</taxon>
        <taxon>Cloeon</taxon>
    </lineage>
</organism>
<evidence type="ECO:0000256" key="3">
    <source>
        <dbReference type="ARBA" id="ARBA00022448"/>
    </source>
</evidence>
<dbReference type="EMBL" id="CADEPI010000099">
    <property type="protein sequence ID" value="CAB3374512.1"/>
    <property type="molecule type" value="Genomic_DNA"/>
</dbReference>
<dbReference type="AlphaFoldDB" id="A0A8S1CXA4"/>
<feature type="domain" description="Nucleoporin Nup133/Nup155-like N-terminal" evidence="10">
    <location>
        <begin position="66"/>
        <end position="421"/>
    </location>
</feature>
<evidence type="ECO:0000256" key="1">
    <source>
        <dbReference type="ARBA" id="ARBA00004259"/>
    </source>
</evidence>